<reference evidence="1 2" key="1">
    <citation type="journal article" date="2018" name="Evol. Lett.">
        <title>Horizontal gene cluster transfer increased hallucinogenic mushroom diversity.</title>
        <authorList>
            <person name="Reynolds H.T."/>
            <person name="Vijayakumar V."/>
            <person name="Gluck-Thaler E."/>
            <person name="Korotkin H.B."/>
            <person name="Matheny P.B."/>
            <person name="Slot J.C."/>
        </authorList>
    </citation>
    <scope>NUCLEOTIDE SEQUENCE [LARGE SCALE GENOMIC DNA]</scope>
    <source>
        <strain evidence="1 2">2629</strain>
    </source>
</reference>
<protein>
    <submittedName>
        <fullName evidence="1">Uncharacterized protein</fullName>
    </submittedName>
</protein>
<keyword evidence="2" id="KW-1185">Reference proteome</keyword>
<dbReference type="Proteomes" id="UP000284842">
    <property type="component" value="Unassembled WGS sequence"/>
</dbReference>
<gene>
    <name evidence="1" type="ORF">CVT24_004518</name>
</gene>
<organism evidence="1 2">
    <name type="scientific">Panaeolus cyanescens</name>
    <dbReference type="NCBI Taxonomy" id="181874"/>
    <lineage>
        <taxon>Eukaryota</taxon>
        <taxon>Fungi</taxon>
        <taxon>Dikarya</taxon>
        <taxon>Basidiomycota</taxon>
        <taxon>Agaricomycotina</taxon>
        <taxon>Agaricomycetes</taxon>
        <taxon>Agaricomycetidae</taxon>
        <taxon>Agaricales</taxon>
        <taxon>Agaricineae</taxon>
        <taxon>Galeropsidaceae</taxon>
        <taxon>Panaeolus</taxon>
    </lineage>
</organism>
<dbReference type="EMBL" id="NHTK01001311">
    <property type="protein sequence ID" value="PPR00457.1"/>
    <property type="molecule type" value="Genomic_DNA"/>
</dbReference>
<dbReference type="Gene3D" id="1.20.1280.50">
    <property type="match status" value="1"/>
</dbReference>
<comment type="caution">
    <text evidence="1">The sequence shown here is derived from an EMBL/GenBank/DDBJ whole genome shotgun (WGS) entry which is preliminary data.</text>
</comment>
<proteinExistence type="predicted"/>
<evidence type="ECO:0000313" key="1">
    <source>
        <dbReference type="EMBL" id="PPR00457.1"/>
    </source>
</evidence>
<dbReference type="Gene3D" id="3.80.10.10">
    <property type="entry name" value="Ribonuclease Inhibitor"/>
    <property type="match status" value="1"/>
</dbReference>
<dbReference type="AlphaFoldDB" id="A0A409YBR5"/>
<sequence length="537" mass="61271">MSSHSSHDTLSPSQTLHIHGSCLMHSLTPDRHPTGIHSLPVELLARIFVLGSYIAQNNDESPFLLKPDPSYNAADPTSFAVAVSHVSQHWRQVSLHTHVLWNTLHFREVSHISRARTFIARASRSASYVLNILVETVAEEDHAPGVTLYREEISTIFELIIPHVSRWRAFHLKICDNECKGQARRFLGSCGPAPRLETLQLYHFENYLTSQRLYLATYRPPVAVFSNTLPCLKHVSLIGVNLQWATSPYLKNLHNLELALHLDNIRPPYQWWDRMLRSSPHLKNLCLHYSGPREATGDPNLAWKGVGEKIRLEELEELRLTDLDPDYLCNLMERLAAPNVRRLELELPDQDFTDFVDLLTKGPSEDQGGIEHARMSPVPNINSLQFLTVHALECGVEAWNNFLYACSGLQGLEVDFSRVGSQFWDIFTEQSIKKKLLLPGLKSFKLSGILGEQVALALKKRDETFQDQPLATERWIVRWSEKQQGKDIELDKLVKAGIWTSTLVGRTIIIDTFYDEEDEDYELEEQEGDEEDTVVEN</sequence>
<accession>A0A409YBR5</accession>
<dbReference type="InParanoid" id="A0A409YBR5"/>
<name>A0A409YBR5_9AGAR</name>
<dbReference type="InterPro" id="IPR032675">
    <property type="entry name" value="LRR_dom_sf"/>
</dbReference>
<dbReference type="SUPFAM" id="SSF52047">
    <property type="entry name" value="RNI-like"/>
    <property type="match status" value="1"/>
</dbReference>
<dbReference type="OrthoDB" id="3352270at2759"/>
<dbReference type="STRING" id="181874.A0A409YBR5"/>
<evidence type="ECO:0000313" key="2">
    <source>
        <dbReference type="Proteomes" id="UP000284842"/>
    </source>
</evidence>